<evidence type="ECO:0000313" key="7">
    <source>
        <dbReference type="EnsemblMetazoa" id="PPAI010267-PA"/>
    </source>
</evidence>
<protein>
    <submittedName>
        <fullName evidence="7">Uncharacterized protein</fullName>
    </submittedName>
</protein>
<dbReference type="Pfam" id="PF00170">
    <property type="entry name" value="bZIP_1"/>
    <property type="match status" value="1"/>
</dbReference>
<evidence type="ECO:0000256" key="1">
    <source>
        <dbReference type="ARBA" id="ARBA00004123"/>
    </source>
</evidence>
<comment type="subcellular location">
    <subcellularLocation>
        <location evidence="1">Nucleus</location>
    </subcellularLocation>
</comment>
<evidence type="ECO:0000256" key="4">
    <source>
        <dbReference type="ARBA" id="ARBA00023163"/>
    </source>
</evidence>
<dbReference type="VEuPathDB" id="VectorBase:PPAPM1_009160"/>
<dbReference type="EMBL" id="AJVK01018010">
    <property type="status" value="NOT_ANNOTATED_CDS"/>
    <property type="molecule type" value="Genomic_DNA"/>
</dbReference>
<dbReference type="PANTHER" id="PTHR46004:SF3">
    <property type="entry name" value="CYCLIC AMP RESPONSE ELEMENT-BINDING PROTEIN A"/>
    <property type="match status" value="1"/>
</dbReference>
<keyword evidence="2" id="KW-0805">Transcription regulation</keyword>
<organism evidence="7 8">
    <name type="scientific">Phlebotomus papatasi</name>
    <name type="common">Sandfly</name>
    <dbReference type="NCBI Taxonomy" id="29031"/>
    <lineage>
        <taxon>Eukaryota</taxon>
        <taxon>Metazoa</taxon>
        <taxon>Ecdysozoa</taxon>
        <taxon>Arthropoda</taxon>
        <taxon>Hexapoda</taxon>
        <taxon>Insecta</taxon>
        <taxon>Pterygota</taxon>
        <taxon>Neoptera</taxon>
        <taxon>Endopterygota</taxon>
        <taxon>Diptera</taxon>
        <taxon>Nematocera</taxon>
        <taxon>Psychodoidea</taxon>
        <taxon>Psychodidae</taxon>
        <taxon>Phlebotomus</taxon>
        <taxon>Phlebotomus</taxon>
    </lineage>
</organism>
<feature type="compositionally biased region" description="Low complexity" evidence="6">
    <location>
        <begin position="36"/>
        <end position="64"/>
    </location>
</feature>
<reference evidence="7" key="1">
    <citation type="submission" date="2022-08" db="UniProtKB">
        <authorList>
            <consortium name="EnsemblMetazoa"/>
        </authorList>
    </citation>
    <scope>IDENTIFICATION</scope>
    <source>
        <strain evidence="7">Israel</strain>
    </source>
</reference>
<proteinExistence type="predicted"/>
<dbReference type="GO" id="GO:0000981">
    <property type="term" value="F:DNA-binding transcription factor activity, RNA polymerase II-specific"/>
    <property type="evidence" value="ECO:0007669"/>
    <property type="project" value="TreeGrafter"/>
</dbReference>
<dbReference type="PANTHER" id="PTHR46004">
    <property type="entry name" value="CYCLIC AMP RESPONSE ELEMENT-BINDING PROTEIN A"/>
    <property type="match status" value="1"/>
</dbReference>
<dbReference type="EMBL" id="AJVK01018009">
    <property type="status" value="NOT_ANNOTATED_CDS"/>
    <property type="molecule type" value="Genomic_DNA"/>
</dbReference>
<feature type="compositionally biased region" description="Polar residues" evidence="6">
    <location>
        <begin position="65"/>
        <end position="85"/>
    </location>
</feature>
<dbReference type="SMART" id="SM00338">
    <property type="entry name" value="BRLZ"/>
    <property type="match status" value="1"/>
</dbReference>
<dbReference type="InterPro" id="IPR046347">
    <property type="entry name" value="bZIP_sf"/>
</dbReference>
<dbReference type="Gene3D" id="1.20.5.170">
    <property type="match status" value="1"/>
</dbReference>
<evidence type="ECO:0000256" key="3">
    <source>
        <dbReference type="ARBA" id="ARBA00023125"/>
    </source>
</evidence>
<dbReference type="Proteomes" id="UP000092462">
    <property type="component" value="Unassembled WGS sequence"/>
</dbReference>
<keyword evidence="4" id="KW-0804">Transcription</keyword>
<sequence>MEAQSQFGLPPTPPSSLPSDDSEGNLSPDHHGAPMSPQTTPVSQTSTRRSAIAAAATTAAANSSKIYSGVSTRQPIHTPLISNQPESRRKKKEYMDQLERRVEILVSENSDYRKRIETLEGSNANLLNQLAKLQAQINRQNQKK</sequence>
<evidence type="ECO:0000256" key="6">
    <source>
        <dbReference type="SAM" id="MobiDB-lite"/>
    </source>
</evidence>
<feature type="region of interest" description="Disordered" evidence="6">
    <location>
        <begin position="1"/>
        <end position="93"/>
    </location>
</feature>
<dbReference type="InterPro" id="IPR004827">
    <property type="entry name" value="bZIP"/>
</dbReference>
<dbReference type="SUPFAM" id="SSF57959">
    <property type="entry name" value="Leucine zipper domain"/>
    <property type="match status" value="1"/>
</dbReference>
<dbReference type="GO" id="GO:0005634">
    <property type="term" value="C:nucleus"/>
    <property type="evidence" value="ECO:0007669"/>
    <property type="project" value="UniProtKB-SubCell"/>
</dbReference>
<evidence type="ECO:0000256" key="5">
    <source>
        <dbReference type="ARBA" id="ARBA00023242"/>
    </source>
</evidence>
<keyword evidence="5" id="KW-0539">Nucleus</keyword>
<keyword evidence="3" id="KW-0238">DNA-binding</keyword>
<dbReference type="AlphaFoldDB" id="A0A1B0DP31"/>
<keyword evidence="8" id="KW-1185">Reference proteome</keyword>
<evidence type="ECO:0000313" key="8">
    <source>
        <dbReference type="Proteomes" id="UP000092462"/>
    </source>
</evidence>
<accession>A0A1B0DP31</accession>
<evidence type="ECO:0000256" key="2">
    <source>
        <dbReference type="ARBA" id="ARBA00023015"/>
    </source>
</evidence>
<name>A0A1B0DP31_PHLPP</name>
<dbReference type="GO" id="GO:0035497">
    <property type="term" value="F:cAMP response element binding"/>
    <property type="evidence" value="ECO:0007669"/>
    <property type="project" value="TreeGrafter"/>
</dbReference>
<dbReference type="EnsemblMetazoa" id="PPAI010267-RA">
    <property type="protein sequence ID" value="PPAI010267-PA"/>
    <property type="gene ID" value="PPAI010267"/>
</dbReference>
<dbReference type="VEuPathDB" id="VectorBase:PPAI010267"/>